<keyword evidence="2" id="KW-1185">Reference proteome</keyword>
<organism evidence="1 2">
    <name type="scientific">Candidatus Marithioploca araucensis</name>
    <dbReference type="NCBI Taxonomy" id="70273"/>
    <lineage>
        <taxon>Bacteria</taxon>
        <taxon>Pseudomonadati</taxon>
        <taxon>Pseudomonadota</taxon>
        <taxon>Gammaproteobacteria</taxon>
        <taxon>Thiotrichales</taxon>
        <taxon>Thiotrichaceae</taxon>
        <taxon>Candidatus Marithioploca</taxon>
    </lineage>
</organism>
<sequence length="263" mass="30532">MSNLIHKELSYIVRGVLIDVHNKLGPRLPEKFYQQAVTHGLRERGITSESEKQFDVLYREKLAGLFYVDHWLEGGKILLEFKVAPYIMPIHQAQTISYLKLTNADLAIIANFGTHSLQDKRLPNFIRDKKVDFQWQPKTRTENTLYPALLDSIFEALYRVHFVLGPGFIHRVYRDAVMIELWSQGMGYEYIRKIQVYYNNHCVGLQKAQVIRVENKILLGVFAVESMDKVMGMVMKARMRHLGMRVGVLANFYGERLVVETVV</sequence>
<comment type="caution">
    <text evidence="1">The sequence shown here is derived from an EMBL/GenBank/DDBJ whole genome shotgun (WGS) entry which is preliminary data.</text>
</comment>
<evidence type="ECO:0000313" key="2">
    <source>
        <dbReference type="Proteomes" id="UP001171945"/>
    </source>
</evidence>
<dbReference type="EMBL" id="JAUCGM010000005">
    <property type="protein sequence ID" value="MDM8561796.1"/>
    <property type="molecule type" value="Genomic_DNA"/>
</dbReference>
<proteinExistence type="predicted"/>
<dbReference type="NCBIfam" id="TIGR04256">
    <property type="entry name" value="GxxExxY"/>
    <property type="match status" value="2"/>
</dbReference>
<name>A0ABT7VS84_9GAMM</name>
<dbReference type="InterPro" id="IPR026350">
    <property type="entry name" value="GxxExxY"/>
</dbReference>
<evidence type="ECO:0000313" key="1">
    <source>
        <dbReference type="EMBL" id="MDM8561796.1"/>
    </source>
</evidence>
<protein>
    <submittedName>
        <fullName evidence="1">GxxExxY protein</fullName>
    </submittedName>
</protein>
<dbReference type="Pfam" id="PF13366">
    <property type="entry name" value="PDDEXK_3"/>
    <property type="match status" value="2"/>
</dbReference>
<reference evidence="1" key="1">
    <citation type="submission" date="2023-06" db="EMBL/GenBank/DDBJ databases">
        <title>Uncultivated large filamentous bacteria from sulfidic sediments reveal new species and different genomic features in energy metabolism and defense.</title>
        <authorList>
            <person name="Fonseca A."/>
        </authorList>
    </citation>
    <scope>NUCLEOTIDE SEQUENCE</scope>
    <source>
        <strain evidence="1">HSG4</strain>
    </source>
</reference>
<accession>A0ABT7VS84</accession>
<gene>
    <name evidence="1" type="ORF">QUF54_00400</name>
</gene>
<dbReference type="Proteomes" id="UP001171945">
    <property type="component" value="Unassembled WGS sequence"/>
</dbReference>